<feature type="non-terminal residue" evidence="1">
    <location>
        <position position="243"/>
    </location>
</feature>
<protein>
    <submittedName>
        <fullName evidence="1">Uncharacterized protein</fullName>
    </submittedName>
</protein>
<name>A0ACC1J8C7_9FUNG</name>
<comment type="caution">
    <text evidence="1">The sequence shown here is derived from an EMBL/GenBank/DDBJ whole genome shotgun (WGS) entry which is preliminary data.</text>
</comment>
<gene>
    <name evidence="1" type="ORF">FBU59_003501</name>
</gene>
<proteinExistence type="predicted"/>
<dbReference type="Proteomes" id="UP001150603">
    <property type="component" value="Unassembled WGS sequence"/>
</dbReference>
<evidence type="ECO:0000313" key="1">
    <source>
        <dbReference type="EMBL" id="KAJ1941435.1"/>
    </source>
</evidence>
<reference evidence="1" key="1">
    <citation type="submission" date="2022-07" db="EMBL/GenBank/DDBJ databases">
        <title>Phylogenomic reconstructions and comparative analyses of Kickxellomycotina fungi.</title>
        <authorList>
            <person name="Reynolds N.K."/>
            <person name="Stajich J.E."/>
            <person name="Barry K."/>
            <person name="Grigoriev I.V."/>
            <person name="Crous P."/>
            <person name="Smith M.E."/>
        </authorList>
    </citation>
    <scope>NUCLEOTIDE SEQUENCE</scope>
    <source>
        <strain evidence="1">NRRL 5244</strain>
    </source>
</reference>
<dbReference type="EMBL" id="JANBPW010002261">
    <property type="protein sequence ID" value="KAJ1941435.1"/>
    <property type="molecule type" value="Genomic_DNA"/>
</dbReference>
<evidence type="ECO:0000313" key="2">
    <source>
        <dbReference type="Proteomes" id="UP001150603"/>
    </source>
</evidence>
<accession>A0ACC1J8C7</accession>
<organism evidence="1 2">
    <name type="scientific">Linderina macrospora</name>
    <dbReference type="NCBI Taxonomy" id="4868"/>
    <lineage>
        <taxon>Eukaryota</taxon>
        <taxon>Fungi</taxon>
        <taxon>Fungi incertae sedis</taxon>
        <taxon>Zoopagomycota</taxon>
        <taxon>Kickxellomycotina</taxon>
        <taxon>Kickxellomycetes</taxon>
        <taxon>Kickxellales</taxon>
        <taxon>Kickxellaceae</taxon>
        <taxon>Linderina</taxon>
    </lineage>
</organism>
<sequence>MAPPTKKSKRLSRKDLQQLKDYGELDPLSSASGGNDLDELISRAMSKNGSHRQAEVKFSTKKGRERHERRGGRQQMSLPKKEKGARPDAYSRLLKSLGGSNAIPAKRTAIVSDDEDEDEEAEDEADTEVAIDSDHAALSETDSEDDAAVDSDQVEAGSDDQDEQEQDEEARSEDDLSEEEEDDGREEEDDAEVDGVKEVFELKDYFAAHVADDDSSLAHKKLAAATQKKYKQVPIDDPALRNT</sequence>
<keyword evidence="2" id="KW-1185">Reference proteome</keyword>